<accession>A0ABW4M4M8</accession>
<evidence type="ECO:0008006" key="3">
    <source>
        <dbReference type="Google" id="ProtNLM"/>
    </source>
</evidence>
<dbReference type="SUPFAM" id="SSF54909">
    <property type="entry name" value="Dimeric alpha+beta barrel"/>
    <property type="match status" value="1"/>
</dbReference>
<dbReference type="Proteomes" id="UP001597322">
    <property type="component" value="Unassembled WGS sequence"/>
</dbReference>
<comment type="caution">
    <text evidence="1">The sequence shown here is derived from an EMBL/GenBank/DDBJ whole genome shotgun (WGS) entry which is preliminary data.</text>
</comment>
<protein>
    <recommendedName>
        <fullName evidence="3">Antibiotic biosynthesis monooxygenase</fullName>
    </recommendedName>
</protein>
<dbReference type="EMBL" id="JBHUEQ010000015">
    <property type="protein sequence ID" value="MFD1745591.1"/>
    <property type="molecule type" value="Genomic_DNA"/>
</dbReference>
<dbReference type="RefSeq" id="WP_377399540.1">
    <property type="nucleotide sequence ID" value="NZ_JBHUEQ010000015.1"/>
</dbReference>
<proteinExistence type="predicted"/>
<name>A0ABW4M4M8_9HYPH</name>
<sequence>MTQCPDVPGRLIVAEQFETQAAFEAHQTRTKASDWFEITAGIPRHYTLRTED</sequence>
<keyword evidence="2" id="KW-1185">Reference proteome</keyword>
<evidence type="ECO:0000313" key="2">
    <source>
        <dbReference type="Proteomes" id="UP001597322"/>
    </source>
</evidence>
<gene>
    <name evidence="1" type="ORF">ACFSE1_08980</name>
</gene>
<dbReference type="InterPro" id="IPR011008">
    <property type="entry name" value="Dimeric_a/b-barrel"/>
</dbReference>
<evidence type="ECO:0000313" key="1">
    <source>
        <dbReference type="EMBL" id="MFD1745591.1"/>
    </source>
</evidence>
<reference evidence="2" key="1">
    <citation type="journal article" date="2019" name="Int. J. Syst. Evol. Microbiol.">
        <title>The Global Catalogue of Microorganisms (GCM) 10K type strain sequencing project: providing services to taxonomists for standard genome sequencing and annotation.</title>
        <authorList>
            <consortium name="The Broad Institute Genomics Platform"/>
            <consortium name="The Broad Institute Genome Sequencing Center for Infectious Disease"/>
            <person name="Wu L."/>
            <person name="Ma J."/>
        </authorList>
    </citation>
    <scope>NUCLEOTIDE SEQUENCE [LARGE SCALE GENOMIC DNA]</scope>
    <source>
        <strain evidence="2">CG52</strain>
    </source>
</reference>
<organism evidence="1 2">
    <name type="scientific">Rhizobium helianthi</name>
    <dbReference type="NCBI Taxonomy" id="1132695"/>
    <lineage>
        <taxon>Bacteria</taxon>
        <taxon>Pseudomonadati</taxon>
        <taxon>Pseudomonadota</taxon>
        <taxon>Alphaproteobacteria</taxon>
        <taxon>Hyphomicrobiales</taxon>
        <taxon>Rhizobiaceae</taxon>
        <taxon>Rhizobium/Agrobacterium group</taxon>
        <taxon>Rhizobium</taxon>
    </lineage>
</organism>